<keyword evidence="1" id="KW-0812">Transmembrane</keyword>
<keyword evidence="1" id="KW-0472">Membrane</keyword>
<feature type="transmembrane region" description="Helical" evidence="1">
    <location>
        <begin position="187"/>
        <end position="208"/>
    </location>
</feature>
<feature type="transmembrane region" description="Helical" evidence="1">
    <location>
        <begin position="243"/>
        <end position="261"/>
    </location>
</feature>
<protein>
    <recommendedName>
        <fullName evidence="4">DUF1189 domain-containing protein</fullName>
    </recommendedName>
</protein>
<dbReference type="AlphaFoldDB" id="A0A1F7IGE5"/>
<evidence type="ECO:0000256" key="1">
    <source>
        <dbReference type="SAM" id="Phobius"/>
    </source>
</evidence>
<evidence type="ECO:0000313" key="2">
    <source>
        <dbReference type="EMBL" id="OGK42424.1"/>
    </source>
</evidence>
<dbReference type="Proteomes" id="UP000177698">
    <property type="component" value="Unassembled WGS sequence"/>
</dbReference>
<dbReference type="InterPro" id="IPR009574">
    <property type="entry name" value="DUF1189"/>
</dbReference>
<feature type="transmembrane region" description="Helical" evidence="1">
    <location>
        <begin position="267"/>
        <end position="284"/>
    </location>
</feature>
<name>A0A1F7IGE5_9BACT</name>
<organism evidence="2 3">
    <name type="scientific">Candidatus Roizmanbacteria bacterium RIFCSPLOWO2_01_FULL_37_12</name>
    <dbReference type="NCBI Taxonomy" id="1802056"/>
    <lineage>
        <taxon>Bacteria</taxon>
        <taxon>Candidatus Roizmaniibacteriota</taxon>
    </lineage>
</organism>
<reference evidence="2 3" key="1">
    <citation type="journal article" date="2016" name="Nat. Commun.">
        <title>Thousands of microbial genomes shed light on interconnected biogeochemical processes in an aquifer system.</title>
        <authorList>
            <person name="Anantharaman K."/>
            <person name="Brown C.T."/>
            <person name="Hug L.A."/>
            <person name="Sharon I."/>
            <person name="Castelle C.J."/>
            <person name="Probst A.J."/>
            <person name="Thomas B.C."/>
            <person name="Singh A."/>
            <person name="Wilkins M.J."/>
            <person name="Karaoz U."/>
            <person name="Brodie E.L."/>
            <person name="Williams K.H."/>
            <person name="Hubbard S.S."/>
            <person name="Banfield J.F."/>
        </authorList>
    </citation>
    <scope>NUCLEOTIDE SEQUENCE [LARGE SCALE GENOMIC DNA]</scope>
</reference>
<proteinExistence type="predicted"/>
<gene>
    <name evidence="2" type="ORF">A2954_01105</name>
</gene>
<evidence type="ECO:0000313" key="3">
    <source>
        <dbReference type="Proteomes" id="UP000177698"/>
    </source>
</evidence>
<keyword evidence="1" id="KW-1133">Transmembrane helix</keyword>
<accession>A0A1F7IGE5</accession>
<feature type="transmembrane region" description="Helical" evidence="1">
    <location>
        <begin position="35"/>
        <end position="57"/>
    </location>
</feature>
<comment type="caution">
    <text evidence="2">The sequence shown here is derived from an EMBL/GenBank/DDBJ whole genome shotgun (WGS) entry which is preliminary data.</text>
</comment>
<evidence type="ECO:0008006" key="4">
    <source>
        <dbReference type="Google" id="ProtNLM"/>
    </source>
</evidence>
<feature type="transmembrane region" description="Helical" evidence="1">
    <location>
        <begin position="214"/>
        <end position="236"/>
    </location>
</feature>
<dbReference type="Pfam" id="PF06691">
    <property type="entry name" value="DUF1189"/>
    <property type="match status" value="1"/>
</dbReference>
<sequence>MNYFKVFFYVWKNSFSRASYYKDVLKAPISFSLKYFIFFNFLLSFIVALFLSFKILIPMNDFIKRFPKIINKVYPEGLEVRIRNGVVSTNTPEPYFISVDRLDRGFEELEEEVKGIKSDEIKNILVIDTNATLDDLKRYQTYVLLTKNYLTYYKDDGRIESVSLNEIKNFTVNQNVVRRQLNKFIPWLNLVPVFLLPFLFVGSLMFFIVGQLLYLLIIALVLFIGAKISSFPLSFFKAYQIDLHLATIIMPFFLLLSALKIQLQFPFLKLILFTVIGLYILNSLKNTSPNALNAKKPSKRS</sequence>
<dbReference type="EMBL" id="MGAG01000002">
    <property type="protein sequence ID" value="OGK42424.1"/>
    <property type="molecule type" value="Genomic_DNA"/>
</dbReference>